<feature type="chain" id="PRO_5046873899" evidence="1">
    <location>
        <begin position="21"/>
        <end position="110"/>
    </location>
</feature>
<feature type="signal peptide" evidence="1">
    <location>
        <begin position="1"/>
        <end position="20"/>
    </location>
</feature>
<evidence type="ECO:0000313" key="2">
    <source>
        <dbReference type="EMBL" id="MFD3263154.1"/>
    </source>
</evidence>
<accession>A0ABW6CJA7</accession>
<proteinExistence type="predicted"/>
<protein>
    <submittedName>
        <fullName evidence="2">Uncharacterized protein</fullName>
    </submittedName>
</protein>
<keyword evidence="3" id="KW-1185">Reference proteome</keyword>
<gene>
    <name evidence="2" type="ORF">OCL97_04130</name>
</gene>
<dbReference type="Proteomes" id="UP001598130">
    <property type="component" value="Unassembled WGS sequence"/>
</dbReference>
<reference evidence="2 3" key="1">
    <citation type="submission" date="2022-09" db="EMBL/GenBank/DDBJ databases">
        <title>New species of Phenylobacterium.</title>
        <authorList>
            <person name="Mieszkin S."/>
        </authorList>
    </citation>
    <scope>NUCLEOTIDE SEQUENCE [LARGE SCALE GENOMIC DNA]</scope>
    <source>
        <strain evidence="2 3">HK31-G</strain>
    </source>
</reference>
<evidence type="ECO:0000256" key="1">
    <source>
        <dbReference type="SAM" id="SignalP"/>
    </source>
</evidence>
<evidence type="ECO:0000313" key="3">
    <source>
        <dbReference type="Proteomes" id="UP001598130"/>
    </source>
</evidence>
<organism evidence="2 3">
    <name type="scientific">Phenylobacterium ferrooxidans</name>
    <dbReference type="NCBI Taxonomy" id="2982689"/>
    <lineage>
        <taxon>Bacteria</taxon>
        <taxon>Pseudomonadati</taxon>
        <taxon>Pseudomonadota</taxon>
        <taxon>Alphaproteobacteria</taxon>
        <taxon>Caulobacterales</taxon>
        <taxon>Caulobacteraceae</taxon>
        <taxon>Phenylobacterium</taxon>
    </lineage>
</organism>
<name>A0ABW6CJA7_9CAUL</name>
<comment type="caution">
    <text evidence="2">The sequence shown here is derived from an EMBL/GenBank/DDBJ whole genome shotgun (WGS) entry which is preliminary data.</text>
</comment>
<dbReference type="RefSeq" id="WP_377367859.1">
    <property type="nucleotide sequence ID" value="NZ_JAOTJD010000005.1"/>
</dbReference>
<dbReference type="EMBL" id="JAOTJD010000005">
    <property type="protein sequence ID" value="MFD3263154.1"/>
    <property type="molecule type" value="Genomic_DNA"/>
</dbReference>
<sequence length="110" mass="11777">MRHPLSIPIGLTLAALSLQAAAGIFSSAVPPTRYQDETSARIQTIDPAYIGDVCGLLMRGPPPVGMAYVACVQDGRVYMPNPCAYPDEPYAATLCHELGHVQGWSREHPG</sequence>
<keyword evidence="1" id="KW-0732">Signal</keyword>